<evidence type="ECO:0000313" key="2">
    <source>
        <dbReference type="Proteomes" id="UP001347146"/>
    </source>
</evidence>
<evidence type="ECO:0000313" key="1">
    <source>
        <dbReference type="EMBL" id="MEE3851034.1"/>
    </source>
</evidence>
<comment type="caution">
    <text evidence="1">The sequence shown here is derived from an EMBL/GenBank/DDBJ whole genome shotgun (WGS) entry which is preliminary data.</text>
</comment>
<proteinExistence type="predicted"/>
<dbReference type="EMBL" id="JAZDUF010000003">
    <property type="protein sequence ID" value="MEE3851034.1"/>
    <property type="molecule type" value="Genomic_DNA"/>
</dbReference>
<dbReference type="InterPro" id="IPR011008">
    <property type="entry name" value="Dimeric_a/b-barrel"/>
</dbReference>
<name>A0ABU7MD51_9ACTN</name>
<reference evidence="1 2" key="1">
    <citation type="submission" date="2024-01" db="EMBL/GenBank/DDBJ databases">
        <title>Draft genome sequence of Gordonia sp. LSe1-13.</title>
        <authorList>
            <person name="Suphannarot A."/>
            <person name="Mingma R."/>
        </authorList>
    </citation>
    <scope>NUCLEOTIDE SEQUENCE [LARGE SCALE GENOMIC DNA]</scope>
    <source>
        <strain evidence="1 2">LSe1-13</strain>
    </source>
</reference>
<dbReference type="RefSeq" id="WP_330432703.1">
    <property type="nucleotide sequence ID" value="NZ_JAZDUF010000003.1"/>
</dbReference>
<accession>A0ABU7MD51</accession>
<gene>
    <name evidence="1" type="ORF">VZC37_11870</name>
</gene>
<organism evidence="1 2">
    <name type="scientific">Gordonia sesuvii</name>
    <dbReference type="NCBI Taxonomy" id="3116777"/>
    <lineage>
        <taxon>Bacteria</taxon>
        <taxon>Bacillati</taxon>
        <taxon>Actinomycetota</taxon>
        <taxon>Actinomycetes</taxon>
        <taxon>Mycobacteriales</taxon>
        <taxon>Gordoniaceae</taxon>
        <taxon>Gordonia</taxon>
    </lineage>
</organism>
<sequence>MPDKTMIALRGLEDRPRLLDPELIAVCRASGARRLQINVDDVDVDGAMRISELDPPIDAVVSVWGADPEPVLDALRQCCVAPAAWSVTERVPLTYATAGDGSRVDALANVAFLRRPGDLARAEWLRIWLEEHTQVAIETQATFGYVQNVVDEPLTPDAPLVDAIVEELFPMAAVADMHAFYGSGGDQAELERRMTRMLESVVRFGADRNLDVVPTSRYDFDFSAG</sequence>
<dbReference type="Proteomes" id="UP001347146">
    <property type="component" value="Unassembled WGS sequence"/>
</dbReference>
<keyword evidence="2" id="KW-1185">Reference proteome</keyword>
<evidence type="ECO:0008006" key="3">
    <source>
        <dbReference type="Google" id="ProtNLM"/>
    </source>
</evidence>
<protein>
    <recommendedName>
        <fullName evidence="3">EthD domain-containing protein</fullName>
    </recommendedName>
</protein>
<dbReference type="SUPFAM" id="SSF54909">
    <property type="entry name" value="Dimeric alpha+beta barrel"/>
    <property type="match status" value="1"/>
</dbReference>